<feature type="transmembrane region" description="Helical" evidence="7">
    <location>
        <begin position="213"/>
        <end position="236"/>
    </location>
</feature>
<keyword evidence="2" id="KW-1003">Cell membrane</keyword>
<feature type="transmembrane region" description="Helical" evidence="7">
    <location>
        <begin position="176"/>
        <end position="201"/>
    </location>
</feature>
<dbReference type="PANTHER" id="PTHR30213:SF0">
    <property type="entry name" value="UPF0761 MEMBRANE PROTEIN YIHY"/>
    <property type="match status" value="1"/>
</dbReference>
<evidence type="ECO:0000256" key="2">
    <source>
        <dbReference type="ARBA" id="ARBA00022475"/>
    </source>
</evidence>
<dbReference type="PIRSF" id="PIRSF035875">
    <property type="entry name" value="RNase_BN"/>
    <property type="match status" value="1"/>
</dbReference>
<evidence type="ECO:0000313" key="9">
    <source>
        <dbReference type="Proteomes" id="UP000199636"/>
    </source>
</evidence>
<reference evidence="9" key="1">
    <citation type="submission" date="2016-10" db="EMBL/GenBank/DDBJ databases">
        <authorList>
            <person name="Varghese N."/>
            <person name="Submissions S."/>
        </authorList>
    </citation>
    <scope>NUCLEOTIDE SEQUENCE [LARGE SCALE GENOMIC DNA]</scope>
    <source>
        <strain evidence="9">CCM 7469</strain>
    </source>
</reference>
<feature type="transmembrane region" description="Helical" evidence="7">
    <location>
        <begin position="140"/>
        <end position="164"/>
    </location>
</feature>
<sequence length="302" mass="33812">MRFMDLRGLRLGPWTLLKLTVTKFLEDQMPTYAAALAYQGLFSLFPFLLFLIALLGFLHLPEFFAWLREQAAYVLPAQALAQVNPVIDQLQRRQGGLLSIGIIVALWSSSSAVRSLMTALNAAYNVPETRPLWKRVPLSVFHTLGLVLLVLLISALMILGPWVMGWIAEQIGLERYVVILWAWLRWPLVILLMTMLVAAIYHVTPNVRQHFHLISPGSVLAVVAWVGASLAFGFYVQNFADYNAMYGSVGAIIVLLLYFYISAAVLLLGAELNAVIEHHLPHDASPAAPASDEDRQRHDRDR</sequence>
<keyword evidence="9" id="KW-1185">Reference proteome</keyword>
<evidence type="ECO:0000256" key="4">
    <source>
        <dbReference type="ARBA" id="ARBA00022989"/>
    </source>
</evidence>
<keyword evidence="3 7" id="KW-0812">Transmembrane</keyword>
<dbReference type="OrthoDB" id="9781030at2"/>
<protein>
    <submittedName>
        <fullName evidence="8">Membrane protein</fullName>
    </submittedName>
</protein>
<accession>A0A1G8G965</accession>
<dbReference type="PANTHER" id="PTHR30213">
    <property type="entry name" value="INNER MEMBRANE PROTEIN YHJD"/>
    <property type="match status" value="1"/>
</dbReference>
<dbReference type="RefSeq" id="WP_090262521.1">
    <property type="nucleotide sequence ID" value="NZ_FNDS01000004.1"/>
</dbReference>
<feature type="transmembrane region" description="Helical" evidence="7">
    <location>
        <begin position="248"/>
        <end position="270"/>
    </location>
</feature>
<feature type="transmembrane region" description="Helical" evidence="7">
    <location>
        <begin position="97"/>
        <end position="120"/>
    </location>
</feature>
<keyword evidence="4 7" id="KW-1133">Transmembrane helix</keyword>
<gene>
    <name evidence="8" type="ORF">SAMN05216272_10486</name>
</gene>
<dbReference type="AlphaFoldDB" id="A0A1G8G965"/>
<dbReference type="STRING" id="428992.SAMN05216272_10486"/>
<organism evidence="8 9">
    <name type="scientific">Pseudomonas panipatensis</name>
    <dbReference type="NCBI Taxonomy" id="428992"/>
    <lineage>
        <taxon>Bacteria</taxon>
        <taxon>Pseudomonadati</taxon>
        <taxon>Pseudomonadota</taxon>
        <taxon>Gammaproteobacteria</taxon>
        <taxon>Pseudomonadales</taxon>
        <taxon>Pseudomonadaceae</taxon>
        <taxon>Pseudomonas</taxon>
    </lineage>
</organism>
<keyword evidence="5 7" id="KW-0472">Membrane</keyword>
<evidence type="ECO:0000256" key="6">
    <source>
        <dbReference type="SAM" id="MobiDB-lite"/>
    </source>
</evidence>
<name>A0A1G8G965_9PSED</name>
<dbReference type="GO" id="GO:0005886">
    <property type="term" value="C:plasma membrane"/>
    <property type="evidence" value="ECO:0007669"/>
    <property type="project" value="UniProtKB-SubCell"/>
</dbReference>
<dbReference type="Pfam" id="PF03631">
    <property type="entry name" value="Virul_fac_BrkB"/>
    <property type="match status" value="1"/>
</dbReference>
<feature type="region of interest" description="Disordered" evidence="6">
    <location>
        <begin position="283"/>
        <end position="302"/>
    </location>
</feature>
<evidence type="ECO:0000256" key="7">
    <source>
        <dbReference type="SAM" id="Phobius"/>
    </source>
</evidence>
<proteinExistence type="predicted"/>
<evidence type="ECO:0000256" key="3">
    <source>
        <dbReference type="ARBA" id="ARBA00022692"/>
    </source>
</evidence>
<evidence type="ECO:0000256" key="5">
    <source>
        <dbReference type="ARBA" id="ARBA00023136"/>
    </source>
</evidence>
<dbReference type="NCBIfam" id="TIGR00765">
    <property type="entry name" value="yihY_not_rbn"/>
    <property type="match status" value="1"/>
</dbReference>
<dbReference type="Proteomes" id="UP000199636">
    <property type="component" value="Unassembled WGS sequence"/>
</dbReference>
<comment type="subcellular location">
    <subcellularLocation>
        <location evidence="1">Cell membrane</location>
        <topology evidence="1">Multi-pass membrane protein</topology>
    </subcellularLocation>
</comment>
<dbReference type="EMBL" id="FNDS01000004">
    <property type="protein sequence ID" value="SDH90851.1"/>
    <property type="molecule type" value="Genomic_DNA"/>
</dbReference>
<dbReference type="InterPro" id="IPR017039">
    <property type="entry name" value="Virul_fac_BrkB"/>
</dbReference>
<feature type="transmembrane region" description="Helical" evidence="7">
    <location>
        <begin position="36"/>
        <end position="58"/>
    </location>
</feature>
<evidence type="ECO:0000256" key="1">
    <source>
        <dbReference type="ARBA" id="ARBA00004651"/>
    </source>
</evidence>
<feature type="compositionally biased region" description="Basic and acidic residues" evidence="6">
    <location>
        <begin position="292"/>
        <end position="302"/>
    </location>
</feature>
<evidence type="ECO:0000313" key="8">
    <source>
        <dbReference type="EMBL" id="SDH90851.1"/>
    </source>
</evidence>